<feature type="transmembrane region" description="Helical" evidence="1">
    <location>
        <begin position="53"/>
        <end position="75"/>
    </location>
</feature>
<feature type="domain" description="EamA" evidence="2">
    <location>
        <begin position="13"/>
        <end position="126"/>
    </location>
</feature>
<dbReference type="Pfam" id="PF00892">
    <property type="entry name" value="EamA"/>
    <property type="match status" value="1"/>
</dbReference>
<dbReference type="InterPro" id="IPR000620">
    <property type="entry name" value="EamA_dom"/>
</dbReference>
<organism evidence="3">
    <name type="scientific">marine sediment metagenome</name>
    <dbReference type="NCBI Taxonomy" id="412755"/>
    <lineage>
        <taxon>unclassified sequences</taxon>
        <taxon>metagenomes</taxon>
        <taxon>ecological metagenomes</taxon>
    </lineage>
</organism>
<dbReference type="EMBL" id="BARS01038189">
    <property type="protein sequence ID" value="GAG19779.1"/>
    <property type="molecule type" value="Genomic_DNA"/>
</dbReference>
<keyword evidence="1" id="KW-1133">Transmembrane helix</keyword>
<keyword evidence="1" id="KW-0812">Transmembrane</keyword>
<name>X0VN09_9ZZZZ</name>
<dbReference type="InterPro" id="IPR037185">
    <property type="entry name" value="EmrE-like"/>
</dbReference>
<sequence>ILSFNQARVISGDAFVTNFIRVGMATILFLPIGLYQPIYYSGFKKENREKLKYFIFIGIAGIMSLGFADTLFYKAVEINGLILTSTFTVNTPMMQQILSILVLKEKFRKSFIFAVGLIILGNYIILFL</sequence>
<dbReference type="GO" id="GO:0016020">
    <property type="term" value="C:membrane"/>
    <property type="evidence" value="ECO:0007669"/>
    <property type="project" value="InterPro"/>
</dbReference>
<accession>X0VN09</accession>
<gene>
    <name evidence="3" type="ORF">S01H1_58459</name>
</gene>
<reference evidence="3" key="1">
    <citation type="journal article" date="2014" name="Front. Microbiol.">
        <title>High frequency of phylogenetically diverse reductive dehalogenase-homologous genes in deep subseafloor sedimentary metagenomes.</title>
        <authorList>
            <person name="Kawai M."/>
            <person name="Futagami T."/>
            <person name="Toyoda A."/>
            <person name="Takaki Y."/>
            <person name="Nishi S."/>
            <person name="Hori S."/>
            <person name="Arai W."/>
            <person name="Tsubouchi T."/>
            <person name="Morono Y."/>
            <person name="Uchiyama I."/>
            <person name="Ito T."/>
            <person name="Fujiyama A."/>
            <person name="Inagaki F."/>
            <person name="Takami H."/>
        </authorList>
    </citation>
    <scope>NUCLEOTIDE SEQUENCE</scope>
    <source>
        <strain evidence="3">Expedition CK06-06</strain>
    </source>
</reference>
<dbReference type="SUPFAM" id="SSF103481">
    <property type="entry name" value="Multidrug resistance efflux transporter EmrE"/>
    <property type="match status" value="1"/>
</dbReference>
<feature type="non-terminal residue" evidence="3">
    <location>
        <position position="1"/>
    </location>
</feature>
<comment type="caution">
    <text evidence="3">The sequence shown here is derived from an EMBL/GenBank/DDBJ whole genome shotgun (WGS) entry which is preliminary data.</text>
</comment>
<evidence type="ECO:0000259" key="2">
    <source>
        <dbReference type="Pfam" id="PF00892"/>
    </source>
</evidence>
<feature type="transmembrane region" description="Helical" evidence="1">
    <location>
        <begin position="20"/>
        <end position="41"/>
    </location>
</feature>
<evidence type="ECO:0000313" key="3">
    <source>
        <dbReference type="EMBL" id="GAG19779.1"/>
    </source>
</evidence>
<keyword evidence="1" id="KW-0472">Membrane</keyword>
<dbReference type="AlphaFoldDB" id="X0VN09"/>
<evidence type="ECO:0000256" key="1">
    <source>
        <dbReference type="SAM" id="Phobius"/>
    </source>
</evidence>
<feature type="transmembrane region" description="Helical" evidence="1">
    <location>
        <begin position="81"/>
        <end position="103"/>
    </location>
</feature>
<feature type="transmembrane region" description="Helical" evidence="1">
    <location>
        <begin position="110"/>
        <end position="127"/>
    </location>
</feature>
<protein>
    <recommendedName>
        <fullName evidence="2">EamA domain-containing protein</fullName>
    </recommendedName>
</protein>
<proteinExistence type="predicted"/>